<keyword evidence="1" id="KW-0812">Transmembrane</keyword>
<feature type="transmembrane region" description="Helical" evidence="1">
    <location>
        <begin position="80"/>
        <end position="98"/>
    </location>
</feature>
<name>A0A3N1CSN1_9ACTN</name>
<protein>
    <recommendedName>
        <fullName evidence="4">DUF1648 domain-containing protein</fullName>
    </recommendedName>
</protein>
<dbReference type="Proteomes" id="UP000272400">
    <property type="component" value="Unassembled WGS sequence"/>
</dbReference>
<comment type="caution">
    <text evidence="2">The sequence shown here is derived from an EMBL/GenBank/DDBJ whole genome shotgun (WGS) entry which is preliminary data.</text>
</comment>
<dbReference type="RefSeq" id="WP_123663956.1">
    <property type="nucleotide sequence ID" value="NZ_RJKE01000001.1"/>
</dbReference>
<gene>
    <name evidence="2" type="ORF">EDD29_1840</name>
</gene>
<sequence>MTVFSLRFVRTAALPTLAAALGIAAPTLVLWSRLPADVAVGWGAEGAPYYVLAKGLFLTAPLCVALLAALFVLRSRVAAWALFAGLVYAQALALWANLDRADGHSARHLPGSVSAPILVAGTTFLVALWKADRSDGPGGRRHRPEGPYWTGRSQNTWVMAGGVAQLLSQAIAYTGALPGPEPVLPLVATGLFFCATASVEVTADRSGVRFAYGPGGLVRRRRPLEKLASAGTVPTGRPWFLHLGLGGFPGDARLSLHGGDALVLTDRTGGTFTASIRDAETGAAVINELIAATRRSRRPAPAS</sequence>
<evidence type="ECO:0008006" key="4">
    <source>
        <dbReference type="Google" id="ProtNLM"/>
    </source>
</evidence>
<reference evidence="2 3" key="1">
    <citation type="submission" date="2018-11" db="EMBL/GenBank/DDBJ databases">
        <title>Sequencing the genomes of 1000 actinobacteria strains.</title>
        <authorList>
            <person name="Klenk H.-P."/>
        </authorList>
    </citation>
    <scope>NUCLEOTIDE SEQUENCE [LARGE SCALE GENOMIC DNA]</scope>
    <source>
        <strain evidence="2 3">DSM 44254</strain>
    </source>
</reference>
<proteinExistence type="predicted"/>
<keyword evidence="1" id="KW-0472">Membrane</keyword>
<accession>A0A3N1CSN1</accession>
<dbReference type="OrthoDB" id="4303577at2"/>
<feature type="transmembrane region" description="Helical" evidence="1">
    <location>
        <begin position="12"/>
        <end position="31"/>
    </location>
</feature>
<feature type="transmembrane region" description="Helical" evidence="1">
    <location>
        <begin position="113"/>
        <end position="131"/>
    </location>
</feature>
<evidence type="ECO:0000256" key="1">
    <source>
        <dbReference type="SAM" id="Phobius"/>
    </source>
</evidence>
<feature type="transmembrane region" description="Helical" evidence="1">
    <location>
        <begin position="51"/>
        <end position="73"/>
    </location>
</feature>
<dbReference type="AlphaFoldDB" id="A0A3N1CSN1"/>
<evidence type="ECO:0000313" key="3">
    <source>
        <dbReference type="Proteomes" id="UP000272400"/>
    </source>
</evidence>
<evidence type="ECO:0000313" key="2">
    <source>
        <dbReference type="EMBL" id="ROO84320.1"/>
    </source>
</evidence>
<organism evidence="2 3">
    <name type="scientific">Actinocorallia herbida</name>
    <dbReference type="NCBI Taxonomy" id="58109"/>
    <lineage>
        <taxon>Bacteria</taxon>
        <taxon>Bacillati</taxon>
        <taxon>Actinomycetota</taxon>
        <taxon>Actinomycetes</taxon>
        <taxon>Streptosporangiales</taxon>
        <taxon>Thermomonosporaceae</taxon>
        <taxon>Actinocorallia</taxon>
    </lineage>
</organism>
<keyword evidence="1" id="KW-1133">Transmembrane helix</keyword>
<dbReference type="EMBL" id="RJKE01000001">
    <property type="protein sequence ID" value="ROO84320.1"/>
    <property type="molecule type" value="Genomic_DNA"/>
</dbReference>
<keyword evidence="3" id="KW-1185">Reference proteome</keyword>